<dbReference type="PANTHER" id="PTHR42995:SF5">
    <property type="entry name" value="ACETYL-COENZYME A CARBOXYLASE CARBOXYL TRANSFERASE SUBUNIT BETA, CHLOROPLASTIC"/>
    <property type="match status" value="1"/>
</dbReference>
<keyword evidence="2 9" id="KW-0808">Transferase</keyword>
<feature type="region of interest" description="Disordered" evidence="7">
    <location>
        <begin position="122"/>
        <end position="149"/>
    </location>
</feature>
<evidence type="ECO:0000256" key="6">
    <source>
        <dbReference type="ARBA" id="ARBA00022840"/>
    </source>
</evidence>
<keyword evidence="5" id="KW-0862">Zinc</keyword>
<dbReference type="InterPro" id="IPR000438">
    <property type="entry name" value="Acetyl_CoA_COase_Trfase_b_su"/>
</dbReference>
<evidence type="ECO:0000256" key="1">
    <source>
        <dbReference type="ARBA" id="ARBA00011842"/>
    </source>
</evidence>
<feature type="compositionally biased region" description="Basic and acidic residues" evidence="7">
    <location>
        <begin position="43"/>
        <end position="70"/>
    </location>
</feature>
<evidence type="ECO:0000313" key="9">
    <source>
        <dbReference type="EMBL" id="AGV03006.1"/>
    </source>
</evidence>
<dbReference type="GO" id="GO:0009507">
    <property type="term" value="C:chloroplast"/>
    <property type="evidence" value="ECO:0007669"/>
    <property type="project" value="TreeGrafter"/>
</dbReference>
<proteinExistence type="predicted"/>
<dbReference type="InterPro" id="IPR034733">
    <property type="entry name" value="AcCoA_carboxyl_beta"/>
</dbReference>
<reference evidence="9" key="1">
    <citation type="submission" date="2013-06" db="EMBL/GenBank/DDBJ databases">
        <authorList>
            <person name="Weng M.-L."/>
            <person name="Blazier J.C."/>
            <person name="Govindu M."/>
            <person name="Jansen R.K."/>
        </authorList>
    </citation>
    <scope>NUCLEOTIDE SEQUENCE</scope>
</reference>
<dbReference type="Gene3D" id="3.90.226.10">
    <property type="entry name" value="2-enoyl-CoA Hydratase, Chain A, domain 1"/>
    <property type="match status" value="1"/>
</dbReference>
<dbReference type="GeneID" id="18129706"/>
<feature type="region of interest" description="Disordered" evidence="7">
    <location>
        <begin position="36"/>
        <end position="70"/>
    </location>
</feature>
<gene>
    <name evidence="9" type="primary">accD</name>
</gene>
<geneLocation type="chloroplast" evidence="9"/>
<feature type="region of interest" description="Disordered" evidence="7">
    <location>
        <begin position="285"/>
        <end position="513"/>
    </location>
</feature>
<evidence type="ECO:0000256" key="7">
    <source>
        <dbReference type="SAM" id="MobiDB-lite"/>
    </source>
</evidence>
<feature type="compositionally biased region" description="Low complexity" evidence="7">
    <location>
        <begin position="140"/>
        <end position="149"/>
    </location>
</feature>
<comment type="subunit">
    <text evidence="1">Acetyl-CoA carboxylase is a heterohexamer composed of biotin carboxyl carrier protein, biotin carboxylase and 2 subunits each of ACCase subunit alpha and ACCase plastid-coded subunit beta (accD).</text>
</comment>
<feature type="compositionally biased region" description="Low complexity" evidence="7">
    <location>
        <begin position="122"/>
        <end position="133"/>
    </location>
</feature>
<dbReference type="PANTHER" id="PTHR42995">
    <property type="entry name" value="ACETYL-COENZYME A CARBOXYLASE CARBOXYL TRANSFERASE SUBUNIT BETA, CHLOROPLASTIC"/>
    <property type="match status" value="1"/>
</dbReference>
<keyword evidence="9" id="KW-0150">Chloroplast</keyword>
<organism evidence="9">
    <name type="scientific">Pelargonium alternans</name>
    <dbReference type="NCBI Taxonomy" id="73178"/>
    <lineage>
        <taxon>Eukaryota</taxon>
        <taxon>Viridiplantae</taxon>
        <taxon>Streptophyta</taxon>
        <taxon>Embryophyta</taxon>
        <taxon>Tracheophyta</taxon>
        <taxon>Spermatophyta</taxon>
        <taxon>Magnoliopsida</taxon>
        <taxon>eudicotyledons</taxon>
        <taxon>Gunneridae</taxon>
        <taxon>Pentapetalae</taxon>
        <taxon>rosids</taxon>
        <taxon>malvids</taxon>
        <taxon>Geraniales</taxon>
        <taxon>Geraniaceae</taxon>
        <taxon>Pelargonium</taxon>
    </lineage>
</organism>
<keyword evidence="6" id="KW-0067">ATP-binding</keyword>
<dbReference type="EMBL" id="KF240617">
    <property type="protein sequence ID" value="AGV03006.1"/>
    <property type="molecule type" value="Genomic_DNA"/>
</dbReference>
<dbReference type="GO" id="GO:0008270">
    <property type="term" value="F:zinc ion binding"/>
    <property type="evidence" value="ECO:0007669"/>
    <property type="project" value="UniProtKB-KW"/>
</dbReference>
<dbReference type="GO" id="GO:0005524">
    <property type="term" value="F:ATP binding"/>
    <property type="evidence" value="ECO:0007669"/>
    <property type="project" value="UniProtKB-KW"/>
</dbReference>
<reference evidence="9" key="2">
    <citation type="journal article" date="2014" name="Mol. Biol. Evol.">
        <title>Reconstruction of the Ancestral Plastid Genome in Geraniaceae Reveals a Correlation between Genome Rearrangements, Repeats, and Nucleotide Substitution Rates.</title>
        <authorList>
            <person name="Weng M.L."/>
            <person name="Blazier J.C."/>
            <person name="Govindu M."/>
            <person name="Jansen R.K."/>
        </authorList>
    </citation>
    <scope>NUCLEOTIDE SEQUENCE</scope>
</reference>
<dbReference type="GO" id="GO:0006633">
    <property type="term" value="P:fatty acid biosynthetic process"/>
    <property type="evidence" value="ECO:0007669"/>
    <property type="project" value="InterPro"/>
</dbReference>
<feature type="domain" description="CoA carboxyltransferase N-terminal" evidence="8">
    <location>
        <begin position="466"/>
        <end position="748"/>
    </location>
</feature>
<evidence type="ECO:0000256" key="5">
    <source>
        <dbReference type="ARBA" id="ARBA00022833"/>
    </source>
</evidence>
<keyword evidence="9" id="KW-0934">Plastid</keyword>
<dbReference type="GO" id="GO:0003989">
    <property type="term" value="F:acetyl-CoA carboxylase activity"/>
    <property type="evidence" value="ECO:0007669"/>
    <property type="project" value="InterPro"/>
</dbReference>
<evidence type="ECO:0000259" key="8">
    <source>
        <dbReference type="PROSITE" id="PS50980"/>
    </source>
</evidence>
<dbReference type="InterPro" id="IPR029045">
    <property type="entry name" value="ClpP/crotonase-like_dom_sf"/>
</dbReference>
<sequence>MHQGLTCVDPIEWDSDEVLFQEKYWQSVQNEVANKECFSSGVEKAKDPERWDGNEERPPDSEDQCRYQHSDWDSDSADKYRHRRAWRYASGSYSAAESGHRCAWGSASSSYSPAESTHKCARGSASSSYSPAESTHKCARGSASSSYSPAESTHKCGYHNWNSLKYKLKLLSGDPNFNPDTQTCIVFHEAFRKWYSRQNTEFHEQVRKWHSRRISVTITKDGLEERRLVDCSVLFCFVQFLRNIWHEENLLVDRVFGRSRRESLCRNLNRLTFYFSYYDSSEYKSEEHKPEDSSEHDFSEHKSEDSSEHDFSEHKSEDSSESKSEDSSEHDFSEHKSEDSSEYKSEDFSEHKSEDSSESKSEDSSEHDFSEHKSEDSSEYKSEDFSEYKSEDSSEHDFSEHKSEDSSESKSEDSSEHDFSEHKSEDSSESKSEDSSEHDFSEHKSEDSSESKSEDSSEYKSEDFSEYKSEDSSEHDFSEHKPEDSSEHKANSTESGLWESTAQKSEKQDEDEKKNIEYLGLEKYKEEQEALENVDVEEDDPYQDRVFDYTKDTGLSEAIQTGKGQLNAIPLVFGAMEFWFMGGSMGSVVGERIARLVESASNAVLPLILVCASGGARMQEGSYSLMQMAKISGTLHYFRKEANKKIKLLYLALLASPTTGGVVASFGMLGDLIIGEPNATIAFAGKRVIEETLKVLVPEGSQEAEPLFEAGVLDKIVPRTLLKGVFTHLFELHAFFPLNQNAMNNQVFT</sequence>
<dbReference type="GO" id="GO:0009317">
    <property type="term" value="C:acetyl-CoA carboxylase complex"/>
    <property type="evidence" value="ECO:0007669"/>
    <property type="project" value="InterPro"/>
</dbReference>
<feature type="compositionally biased region" description="Basic and acidic residues" evidence="7">
    <location>
        <begin position="504"/>
        <end position="513"/>
    </location>
</feature>
<dbReference type="PROSITE" id="PS50980">
    <property type="entry name" value="COA_CT_NTER"/>
    <property type="match status" value="1"/>
</dbReference>
<dbReference type="GO" id="GO:2001295">
    <property type="term" value="P:malonyl-CoA biosynthetic process"/>
    <property type="evidence" value="ECO:0007669"/>
    <property type="project" value="TreeGrafter"/>
</dbReference>
<accession>V9P8A2</accession>
<dbReference type="PRINTS" id="PR01070">
    <property type="entry name" value="ACCCTRFRASEB"/>
</dbReference>
<dbReference type="SUPFAM" id="SSF52096">
    <property type="entry name" value="ClpP/crotonase"/>
    <property type="match status" value="1"/>
</dbReference>
<keyword evidence="4" id="KW-0479">Metal-binding</keyword>
<feature type="compositionally biased region" description="Polar residues" evidence="7">
    <location>
        <begin position="492"/>
        <end position="502"/>
    </location>
</feature>
<dbReference type="AlphaFoldDB" id="V9P8A2"/>
<protein>
    <submittedName>
        <fullName evidence="9">Acetyl-CoA carboxylase carboxyltransferase beta subunit</fullName>
    </submittedName>
</protein>
<dbReference type="InterPro" id="IPR011762">
    <property type="entry name" value="COA_CT_N"/>
</dbReference>
<dbReference type="Pfam" id="PF01039">
    <property type="entry name" value="Carboxyl_trans"/>
    <property type="match status" value="1"/>
</dbReference>
<evidence type="ECO:0000256" key="4">
    <source>
        <dbReference type="ARBA" id="ARBA00022771"/>
    </source>
</evidence>
<name>V9P8A2_9ROSI</name>
<keyword evidence="3" id="KW-0547">Nucleotide-binding</keyword>
<feature type="compositionally biased region" description="Basic and acidic residues" evidence="7">
    <location>
        <begin position="285"/>
        <end position="491"/>
    </location>
</feature>
<dbReference type="GO" id="GO:0016740">
    <property type="term" value="F:transferase activity"/>
    <property type="evidence" value="ECO:0007669"/>
    <property type="project" value="UniProtKB-KW"/>
</dbReference>
<dbReference type="RefSeq" id="YP_008994577.1">
    <property type="nucleotide sequence ID" value="NC_023261.1"/>
</dbReference>
<evidence type="ECO:0000256" key="3">
    <source>
        <dbReference type="ARBA" id="ARBA00022741"/>
    </source>
</evidence>
<evidence type="ECO:0000256" key="2">
    <source>
        <dbReference type="ARBA" id="ARBA00022679"/>
    </source>
</evidence>
<keyword evidence="4" id="KW-0863">Zinc-finger</keyword>